<dbReference type="PANTHER" id="PTHR11715:SF3">
    <property type="entry name" value="GLYCINE CLEAVAGE SYSTEM H PROTEIN-RELATED"/>
    <property type="match status" value="1"/>
</dbReference>
<evidence type="ECO:0000256" key="4">
    <source>
        <dbReference type="PIRSR" id="PIRSR617453-50"/>
    </source>
</evidence>
<dbReference type="PROSITE" id="PS50968">
    <property type="entry name" value="BIOTINYL_LIPOYL"/>
    <property type="match status" value="1"/>
</dbReference>
<protein>
    <recommendedName>
        <fullName evidence="3">Glycine cleavage system H protein</fullName>
    </recommendedName>
</protein>
<sequence length="130" mass="14149">MPQLPENFSYSEDHEWINVPADEAEGKTVRVGITHIAADRLGEIVFAELPEVGDEVEADSPVGELESTKSVSDIISPVSGKVTAINEDLDDDYSVISEDPYEKGWLFEVEATGTADLSTAEEYAKENGDD</sequence>
<organism evidence="6 9">
    <name type="scientific">Corynebacterium otitidis ATCC 51513</name>
    <dbReference type="NCBI Taxonomy" id="883169"/>
    <lineage>
        <taxon>Bacteria</taxon>
        <taxon>Bacillati</taxon>
        <taxon>Actinomycetota</taxon>
        <taxon>Actinomycetes</taxon>
        <taxon>Mycobacteriales</taxon>
        <taxon>Corynebacteriaceae</taxon>
        <taxon>Corynebacterium</taxon>
    </lineage>
</organism>
<accession>I7IWI6</accession>
<dbReference type="PATRIC" id="fig|883169.3.peg.279"/>
<dbReference type="SUPFAM" id="SSF51230">
    <property type="entry name" value="Single hybrid motif"/>
    <property type="match status" value="1"/>
</dbReference>
<evidence type="ECO:0000256" key="3">
    <source>
        <dbReference type="HAMAP-Rule" id="MF_00272"/>
    </source>
</evidence>
<feature type="domain" description="Lipoyl-binding" evidence="5">
    <location>
        <begin position="28"/>
        <end position="110"/>
    </location>
</feature>
<comment type="similarity">
    <text evidence="1 3">Belongs to the GcvH family.</text>
</comment>
<evidence type="ECO:0000259" key="5">
    <source>
        <dbReference type="PROSITE" id="PS50968"/>
    </source>
</evidence>
<dbReference type="RefSeq" id="WP_004600185.1">
    <property type="nucleotide sequence ID" value="NZ_HF541865.1"/>
</dbReference>
<dbReference type="PROSITE" id="PS00189">
    <property type="entry name" value="LIPOYL"/>
    <property type="match status" value="1"/>
</dbReference>
<reference evidence="7 8" key="2">
    <citation type="submission" date="2012-08" db="EMBL/GenBank/DDBJ databases">
        <title>The Genome Sequence of Turicella otitidis ATCC 51513.</title>
        <authorList>
            <consortium name="The Broad Institute Genome Sequencing Platform"/>
            <person name="Earl A."/>
            <person name="Ward D."/>
            <person name="Feldgarden M."/>
            <person name="Gevers D."/>
            <person name="Huys G."/>
            <person name="Walker B."/>
            <person name="Young S.K."/>
            <person name="Zeng Q."/>
            <person name="Gargeya S."/>
            <person name="Fitzgerald M."/>
            <person name="Haas B."/>
            <person name="Abouelleil A."/>
            <person name="Alvarado L."/>
            <person name="Arachchi H.M."/>
            <person name="Berlin A.M."/>
            <person name="Chapman S.B."/>
            <person name="Goldberg J."/>
            <person name="Griggs A."/>
            <person name="Gujja S."/>
            <person name="Hansen M."/>
            <person name="Howarth C."/>
            <person name="Imamovic A."/>
            <person name="Larimer J."/>
            <person name="McCowen C."/>
            <person name="Montmayeur A."/>
            <person name="Murphy C."/>
            <person name="Neiman D."/>
            <person name="Pearson M."/>
            <person name="Priest M."/>
            <person name="Roberts A."/>
            <person name="Saif S."/>
            <person name="Shea T."/>
            <person name="Sisk P."/>
            <person name="Sykes S."/>
            <person name="Wortman J."/>
            <person name="Nusbaum C."/>
            <person name="Birren B."/>
        </authorList>
    </citation>
    <scope>NUCLEOTIDE SEQUENCE [LARGE SCALE GENOMIC DNA]</scope>
    <source>
        <strain evidence="7 8">ATCC 51513</strain>
    </source>
</reference>
<dbReference type="Gene3D" id="2.40.50.100">
    <property type="match status" value="1"/>
</dbReference>
<evidence type="ECO:0000313" key="8">
    <source>
        <dbReference type="Proteomes" id="UP000006078"/>
    </source>
</evidence>
<dbReference type="EMBL" id="CAJZ01000031">
    <property type="protein sequence ID" value="CCI82978.1"/>
    <property type="molecule type" value="Genomic_DNA"/>
</dbReference>
<comment type="function">
    <text evidence="3">The glycine cleavage system catalyzes the degradation of glycine. The H protein shuttles the methylamine group of glycine from the P protein to the T protein.</text>
</comment>
<comment type="subunit">
    <text evidence="3">The glycine cleavage system is composed of four proteins: P, T, L and H.</text>
</comment>
<dbReference type="NCBIfam" id="TIGR00527">
    <property type="entry name" value="gcvH"/>
    <property type="match status" value="1"/>
</dbReference>
<reference evidence="6 9" key="1">
    <citation type="journal article" date="2012" name="J. Bacteriol.">
        <title>Draft Genome Sequence of Turicella otitidis ATCC 51513, Isolated from Middle Ear Fluid from a Child with Otitis Media.</title>
        <authorList>
            <person name="Brinkrolf K."/>
            <person name="Schneider J."/>
            <person name="Knecht M."/>
            <person name="Ruckert C."/>
            <person name="Tauch A."/>
        </authorList>
    </citation>
    <scope>NUCLEOTIDE SEQUENCE [LARGE SCALE GENOMIC DNA]</scope>
    <source>
        <strain evidence="6 9">ATCC 51513</strain>
    </source>
</reference>
<dbReference type="CDD" id="cd06848">
    <property type="entry name" value="GCS_H"/>
    <property type="match status" value="1"/>
</dbReference>
<gene>
    <name evidence="3 6" type="primary">gcvH</name>
    <name evidence="6" type="ORF">BN46_0230</name>
    <name evidence="7" type="ORF">HMPREF9719_00295</name>
</gene>
<dbReference type="InterPro" id="IPR017453">
    <property type="entry name" value="GCV_H_sub"/>
</dbReference>
<dbReference type="PANTHER" id="PTHR11715">
    <property type="entry name" value="GLYCINE CLEAVAGE SYSTEM H PROTEIN"/>
    <property type="match status" value="1"/>
</dbReference>
<keyword evidence="2 3" id="KW-0450">Lipoyl</keyword>
<name>I7IWI6_9CORY</name>
<dbReference type="eggNOG" id="COG0509">
    <property type="taxonomic scope" value="Bacteria"/>
</dbReference>
<dbReference type="GO" id="GO:0019464">
    <property type="term" value="P:glycine decarboxylation via glycine cleavage system"/>
    <property type="evidence" value="ECO:0007669"/>
    <property type="project" value="UniProtKB-UniRule"/>
</dbReference>
<dbReference type="HOGENOM" id="CLU_097408_2_2_11"/>
<dbReference type="InterPro" id="IPR011053">
    <property type="entry name" value="Single_hybrid_motif"/>
</dbReference>
<dbReference type="Proteomes" id="UP000011016">
    <property type="component" value="Unassembled WGS sequence"/>
</dbReference>
<dbReference type="InterPro" id="IPR000089">
    <property type="entry name" value="Biotin_lipoyl"/>
</dbReference>
<comment type="caution">
    <text evidence="6">The sequence shown here is derived from an EMBL/GenBank/DDBJ whole genome shotgun (WGS) entry which is preliminary data.</text>
</comment>
<comment type="cofactor">
    <cofactor evidence="3">
        <name>(R)-lipoate</name>
        <dbReference type="ChEBI" id="CHEBI:83088"/>
    </cofactor>
    <text evidence="3">Binds 1 lipoyl cofactor covalently.</text>
</comment>
<dbReference type="GO" id="GO:0005829">
    <property type="term" value="C:cytosol"/>
    <property type="evidence" value="ECO:0007669"/>
    <property type="project" value="TreeGrafter"/>
</dbReference>
<dbReference type="AlphaFoldDB" id="I7IWI6"/>
<dbReference type="NCBIfam" id="NF002270">
    <property type="entry name" value="PRK01202.1"/>
    <property type="match status" value="1"/>
</dbReference>
<dbReference type="Pfam" id="PF01597">
    <property type="entry name" value="GCV_H"/>
    <property type="match status" value="1"/>
</dbReference>
<dbReference type="Proteomes" id="UP000006078">
    <property type="component" value="Unassembled WGS sequence"/>
</dbReference>
<dbReference type="InterPro" id="IPR002930">
    <property type="entry name" value="GCV_H"/>
</dbReference>
<dbReference type="HAMAP" id="MF_00272">
    <property type="entry name" value="GcvH"/>
    <property type="match status" value="1"/>
</dbReference>
<dbReference type="InterPro" id="IPR033753">
    <property type="entry name" value="GCV_H/Fam206"/>
</dbReference>
<evidence type="ECO:0000313" key="7">
    <source>
        <dbReference type="EMBL" id="EJZ82803.1"/>
    </source>
</evidence>
<dbReference type="OrthoDB" id="9796712at2"/>
<proteinExistence type="inferred from homology"/>
<evidence type="ECO:0000313" key="6">
    <source>
        <dbReference type="EMBL" id="CCI82978.1"/>
    </source>
</evidence>
<dbReference type="EMBL" id="AHAE01000017">
    <property type="protein sequence ID" value="EJZ82803.1"/>
    <property type="molecule type" value="Genomic_DNA"/>
</dbReference>
<evidence type="ECO:0000256" key="1">
    <source>
        <dbReference type="ARBA" id="ARBA00009249"/>
    </source>
</evidence>
<evidence type="ECO:0000313" key="9">
    <source>
        <dbReference type="Proteomes" id="UP000011016"/>
    </source>
</evidence>
<dbReference type="STRING" id="29321.AAV33_00600"/>
<dbReference type="GO" id="GO:0005960">
    <property type="term" value="C:glycine cleavage complex"/>
    <property type="evidence" value="ECO:0007669"/>
    <property type="project" value="InterPro"/>
</dbReference>
<feature type="modified residue" description="N6-lipoyllysine" evidence="3 4">
    <location>
        <position position="69"/>
    </location>
</feature>
<keyword evidence="8" id="KW-1185">Reference proteome</keyword>
<dbReference type="InterPro" id="IPR003016">
    <property type="entry name" value="2-oxoA_DH_lipoyl-BS"/>
</dbReference>
<dbReference type="GO" id="GO:0009249">
    <property type="term" value="P:protein lipoylation"/>
    <property type="evidence" value="ECO:0007669"/>
    <property type="project" value="TreeGrafter"/>
</dbReference>
<evidence type="ECO:0000256" key="2">
    <source>
        <dbReference type="ARBA" id="ARBA00022823"/>
    </source>
</evidence>